<dbReference type="GO" id="GO:0043531">
    <property type="term" value="F:ADP binding"/>
    <property type="evidence" value="ECO:0007669"/>
    <property type="project" value="InterPro"/>
</dbReference>
<evidence type="ECO:0000259" key="1">
    <source>
        <dbReference type="Pfam" id="PF00931"/>
    </source>
</evidence>
<dbReference type="InterPro" id="IPR019734">
    <property type="entry name" value="TPR_rpt"/>
</dbReference>
<reference evidence="3" key="2">
    <citation type="submission" date="2015-01" db="EMBL/GenBank/DDBJ databases">
        <title>Evolutionary Origins and Diversification of the Mycorrhizal Mutualists.</title>
        <authorList>
            <consortium name="DOE Joint Genome Institute"/>
            <consortium name="Mycorrhizal Genomics Consortium"/>
            <person name="Kohler A."/>
            <person name="Kuo A."/>
            <person name="Nagy L.G."/>
            <person name="Floudas D."/>
            <person name="Copeland A."/>
            <person name="Barry K.W."/>
            <person name="Cichocki N."/>
            <person name="Veneault-Fourrey C."/>
            <person name="LaButti K."/>
            <person name="Lindquist E.A."/>
            <person name="Lipzen A."/>
            <person name="Lundell T."/>
            <person name="Morin E."/>
            <person name="Murat C."/>
            <person name="Riley R."/>
            <person name="Ohm R."/>
            <person name="Sun H."/>
            <person name="Tunlid A."/>
            <person name="Henrissat B."/>
            <person name="Grigoriev I.V."/>
            <person name="Hibbett D.S."/>
            <person name="Martin F."/>
        </authorList>
    </citation>
    <scope>NUCLEOTIDE SEQUENCE [LARGE SCALE GENOMIC DNA]</scope>
    <source>
        <strain evidence="3">MAFF 305830</strain>
    </source>
</reference>
<proteinExistence type="predicted"/>
<dbReference type="SUPFAM" id="SSF52540">
    <property type="entry name" value="P-loop containing nucleoside triphosphate hydrolases"/>
    <property type="match status" value="1"/>
</dbReference>
<dbReference type="Pfam" id="PF13424">
    <property type="entry name" value="TPR_12"/>
    <property type="match status" value="2"/>
</dbReference>
<evidence type="ECO:0000313" key="2">
    <source>
        <dbReference type="EMBL" id="KIM31602.1"/>
    </source>
</evidence>
<dbReference type="Pfam" id="PF13374">
    <property type="entry name" value="TPR_10"/>
    <property type="match status" value="1"/>
</dbReference>
<dbReference type="EMBL" id="KN824281">
    <property type="protein sequence ID" value="KIM31602.1"/>
    <property type="molecule type" value="Genomic_DNA"/>
</dbReference>
<gene>
    <name evidence="2" type="ORF">M408DRAFT_327097</name>
</gene>
<sequence length="722" mass="81840">MAVQKMSDMIVPIAAISIRVVAKSPPAVSPHFVVRKQELDRMMKHLARSTDTKQKVFAITGMGGSGKTQLVSYFLQEMNGNKELFSHVVFVDARSEASLKTDLQLWAQSLGAGHEADDWNNGLEILATDLNDGSWVLIFDNADDPSLKLKKYFPRCSSGTIVFTSRNWEVGNLANTDHLELEKMSQGDALATLEKAAHRRLMEPSQELESAKTLMDELGCLPLALVHAGTYCHRQSSIIDGQDHLFTFTQYLNLFRKKRAALMNKKGVTTQEDYEHGVYTALDLSYQAINGSSKQFLHIISQFHYSEIPLAMFLEAAKAGFQDPRVFLPRPAEHRNVINQLTTLLCPDGEADEFQLRELIGDLRSFSLVSPSEGSLFLRLHPLVQAWIRDMRPAEPQDYQTMAKQIIISCCLSTNIRIYRYLLPHIEDIIGKDEGVDLHVNDQMALELVYRELGRYDDAETLIEFASNSMREQSDKETEDTLYIEGRLAAIYMHQDLWYQAEELQLSVLERRRIVLSADHPDIIDAASNLAVVYINQERWNEAEPLQLEVLENRQKRLGPLHSRSIDAMTNLAVAYKGQGRLEEAVALEKEAVEMHKQIGTIDMPNGIQAQQNLATMYAKQGKWDEAEKLQMAVLEKQRALLGASHPTSINTAFFLADMYRNEGKWEDAEGIMEIAVTQSIEVMGKLDPRTQFYISILIDVYEELGKLEKAREMEELIVKLE</sequence>
<dbReference type="InterPro" id="IPR002182">
    <property type="entry name" value="NB-ARC"/>
</dbReference>
<dbReference type="InterPro" id="IPR011990">
    <property type="entry name" value="TPR-like_helical_dom_sf"/>
</dbReference>
<dbReference type="OrthoDB" id="20872at2759"/>
<dbReference type="InterPro" id="IPR027417">
    <property type="entry name" value="P-loop_NTPase"/>
</dbReference>
<protein>
    <recommendedName>
        <fullName evidence="1">NB-ARC domain-containing protein</fullName>
    </recommendedName>
</protein>
<keyword evidence="3" id="KW-1185">Reference proteome</keyword>
<dbReference type="SUPFAM" id="SSF48452">
    <property type="entry name" value="TPR-like"/>
    <property type="match status" value="2"/>
</dbReference>
<dbReference type="InterPro" id="IPR053137">
    <property type="entry name" value="NLR-like"/>
</dbReference>
<organism evidence="2 3">
    <name type="scientific">Serendipita vermifera MAFF 305830</name>
    <dbReference type="NCBI Taxonomy" id="933852"/>
    <lineage>
        <taxon>Eukaryota</taxon>
        <taxon>Fungi</taxon>
        <taxon>Dikarya</taxon>
        <taxon>Basidiomycota</taxon>
        <taxon>Agaricomycotina</taxon>
        <taxon>Agaricomycetes</taxon>
        <taxon>Sebacinales</taxon>
        <taxon>Serendipitaceae</taxon>
        <taxon>Serendipita</taxon>
    </lineage>
</organism>
<dbReference type="PANTHER" id="PTHR46082">
    <property type="entry name" value="ATP/GTP-BINDING PROTEIN-RELATED"/>
    <property type="match status" value="1"/>
</dbReference>
<dbReference type="STRING" id="933852.A0A0C2XRU6"/>
<accession>A0A0C2XRU6</accession>
<dbReference type="PANTHER" id="PTHR46082:SF11">
    <property type="entry name" value="AAA+ ATPASE DOMAIN-CONTAINING PROTEIN-RELATED"/>
    <property type="match status" value="1"/>
</dbReference>
<name>A0A0C2XRU6_SERVB</name>
<feature type="domain" description="NB-ARC" evidence="1">
    <location>
        <begin position="36"/>
        <end position="198"/>
    </location>
</feature>
<dbReference type="Proteomes" id="UP000054097">
    <property type="component" value="Unassembled WGS sequence"/>
</dbReference>
<dbReference type="AlphaFoldDB" id="A0A0C2XRU6"/>
<reference evidence="2 3" key="1">
    <citation type="submission" date="2014-04" db="EMBL/GenBank/DDBJ databases">
        <authorList>
            <consortium name="DOE Joint Genome Institute"/>
            <person name="Kuo A."/>
            <person name="Zuccaro A."/>
            <person name="Kohler A."/>
            <person name="Nagy L.G."/>
            <person name="Floudas D."/>
            <person name="Copeland A."/>
            <person name="Barry K.W."/>
            <person name="Cichocki N."/>
            <person name="Veneault-Fourrey C."/>
            <person name="LaButti K."/>
            <person name="Lindquist E.A."/>
            <person name="Lipzen A."/>
            <person name="Lundell T."/>
            <person name="Morin E."/>
            <person name="Murat C."/>
            <person name="Sun H."/>
            <person name="Tunlid A."/>
            <person name="Henrissat B."/>
            <person name="Grigoriev I.V."/>
            <person name="Hibbett D.S."/>
            <person name="Martin F."/>
            <person name="Nordberg H.P."/>
            <person name="Cantor M.N."/>
            <person name="Hua S.X."/>
        </authorList>
    </citation>
    <scope>NUCLEOTIDE SEQUENCE [LARGE SCALE GENOMIC DNA]</scope>
    <source>
        <strain evidence="2 3">MAFF 305830</strain>
    </source>
</reference>
<dbReference type="Gene3D" id="1.25.40.10">
    <property type="entry name" value="Tetratricopeptide repeat domain"/>
    <property type="match status" value="2"/>
</dbReference>
<evidence type="ECO:0000313" key="3">
    <source>
        <dbReference type="Proteomes" id="UP000054097"/>
    </source>
</evidence>
<dbReference type="HOGENOM" id="CLU_000288_125_8_1"/>
<dbReference type="Gene3D" id="3.40.50.300">
    <property type="entry name" value="P-loop containing nucleotide triphosphate hydrolases"/>
    <property type="match status" value="1"/>
</dbReference>
<dbReference type="SMART" id="SM00028">
    <property type="entry name" value="TPR"/>
    <property type="match status" value="3"/>
</dbReference>
<dbReference type="Pfam" id="PF00931">
    <property type="entry name" value="NB-ARC"/>
    <property type="match status" value="1"/>
</dbReference>